<gene>
    <name evidence="3" type="ORF">NliqN6_4764</name>
</gene>
<dbReference type="InterPro" id="IPR036265">
    <property type="entry name" value="HIT-like_sf"/>
</dbReference>
<dbReference type="Gene3D" id="3.30.428.10">
    <property type="entry name" value="HIT-like"/>
    <property type="match status" value="1"/>
</dbReference>
<evidence type="ECO:0000313" key="3">
    <source>
        <dbReference type="EMBL" id="GHJ88362.1"/>
    </source>
</evidence>
<organism evidence="3 4">
    <name type="scientific">Naganishia liquefaciens</name>
    <dbReference type="NCBI Taxonomy" id="104408"/>
    <lineage>
        <taxon>Eukaryota</taxon>
        <taxon>Fungi</taxon>
        <taxon>Dikarya</taxon>
        <taxon>Basidiomycota</taxon>
        <taxon>Agaricomycotina</taxon>
        <taxon>Tremellomycetes</taxon>
        <taxon>Filobasidiales</taxon>
        <taxon>Filobasidiaceae</taxon>
        <taxon>Naganishia</taxon>
    </lineage>
</organism>
<dbReference type="GO" id="GO:0003824">
    <property type="term" value="F:catalytic activity"/>
    <property type="evidence" value="ECO:0007669"/>
    <property type="project" value="InterPro"/>
</dbReference>
<dbReference type="PANTHER" id="PTHR46648">
    <property type="entry name" value="HIT FAMILY PROTEIN 1"/>
    <property type="match status" value="1"/>
</dbReference>
<dbReference type="GO" id="GO:0009117">
    <property type="term" value="P:nucleotide metabolic process"/>
    <property type="evidence" value="ECO:0007669"/>
    <property type="project" value="TreeGrafter"/>
</dbReference>
<dbReference type="AlphaFoldDB" id="A0A8H3YHN3"/>
<keyword evidence="4" id="KW-1185">Reference proteome</keyword>
<dbReference type="InterPro" id="IPR001310">
    <property type="entry name" value="Histidine_triad_HIT"/>
</dbReference>
<dbReference type="SUPFAM" id="SSF54197">
    <property type="entry name" value="HIT-like"/>
    <property type="match status" value="1"/>
</dbReference>
<evidence type="ECO:0000259" key="2">
    <source>
        <dbReference type="PROSITE" id="PS51084"/>
    </source>
</evidence>
<sequence length="312" mass="35276">MSHSLDDTLVLHRNETTRASFSQAPTTPLQIDIHLVDPTRALSALDKSSFLQVFSCIQRLAHRLKDDLGVHRFGLISEGRSRLSLIPMHGIEQGSAWKPILAPDSVFYGETFPGYVGSRNGKKMSDDELDRVRDALRAVSGLRPQDIDTSLIGAHDRQNLFARLIVEDIPCWKYHDTPDHVAFLTPFPNTTGYSCVIPKRHYPSDILAMPEQPYRALVAAGWDVAQQMKRAFHVDHVGFIMEGYEINHAHFKLVPIFEREDATAQGSPPGEAWSERYEGYLTSQRGKQLREGEELERLRQLASSLRKKLAHV</sequence>
<dbReference type="Proteomes" id="UP000620104">
    <property type="component" value="Unassembled WGS sequence"/>
</dbReference>
<evidence type="ECO:0000313" key="4">
    <source>
        <dbReference type="Proteomes" id="UP000620104"/>
    </source>
</evidence>
<name>A0A8H3YHN3_9TREE</name>
<accession>A0A8H3YHN3</accession>
<dbReference type="OrthoDB" id="2262349at2759"/>
<comment type="caution">
    <text evidence="1">Lacks conserved residue(s) required for the propagation of feature annotation.</text>
</comment>
<evidence type="ECO:0000256" key="1">
    <source>
        <dbReference type="PROSITE-ProRule" id="PRU00464"/>
    </source>
</evidence>
<reference evidence="3" key="1">
    <citation type="submission" date="2020-07" db="EMBL/GenBank/DDBJ databases">
        <title>Draft Genome Sequence of a Deep-Sea Yeast, Naganishia (Cryptococcus) liquefaciens strain N6.</title>
        <authorList>
            <person name="Han Y.W."/>
            <person name="Kajitani R."/>
            <person name="Morimoto H."/>
            <person name="Parhat M."/>
            <person name="Tsubouchi H."/>
            <person name="Bakenova O."/>
            <person name="Ogata M."/>
            <person name="Argunhan B."/>
            <person name="Aoki R."/>
            <person name="Kajiwara S."/>
            <person name="Itoh T."/>
            <person name="Iwasaki H."/>
        </authorList>
    </citation>
    <scope>NUCLEOTIDE SEQUENCE</scope>
    <source>
        <strain evidence="3">N6</strain>
    </source>
</reference>
<protein>
    <recommendedName>
        <fullName evidence="2">HIT domain-containing protein</fullName>
    </recommendedName>
</protein>
<proteinExistence type="predicted"/>
<feature type="domain" description="HIT" evidence="2">
    <location>
        <begin position="160"/>
        <end position="264"/>
    </location>
</feature>
<dbReference type="PROSITE" id="PS51084">
    <property type="entry name" value="HIT_2"/>
    <property type="match status" value="1"/>
</dbReference>
<dbReference type="InterPro" id="IPR011146">
    <property type="entry name" value="HIT-like"/>
</dbReference>
<comment type="caution">
    <text evidence="3">The sequence shown here is derived from an EMBL/GenBank/DDBJ whole genome shotgun (WGS) entry which is preliminary data.</text>
</comment>
<dbReference type="PANTHER" id="PTHR46648:SF1">
    <property type="entry name" value="ADENOSINE 5'-MONOPHOSPHORAMIDASE HNT1"/>
    <property type="match status" value="1"/>
</dbReference>
<dbReference type="EMBL" id="BLZA01000030">
    <property type="protein sequence ID" value="GHJ88362.1"/>
    <property type="molecule type" value="Genomic_DNA"/>
</dbReference>